<reference evidence="1 2" key="2">
    <citation type="journal article" date="2013" name="Plant Cell Physiol.">
        <title>Rice Annotation Project Database (RAP-DB): an integrative and interactive database for rice genomics.</title>
        <authorList>
            <person name="Sakai H."/>
            <person name="Lee S.S."/>
            <person name="Tanaka T."/>
            <person name="Numa H."/>
            <person name="Kim J."/>
            <person name="Kawahara Y."/>
            <person name="Wakimoto H."/>
            <person name="Yang C.C."/>
            <person name="Iwamoto M."/>
            <person name="Abe T."/>
            <person name="Yamada Y."/>
            <person name="Muto A."/>
            <person name="Inokuchi H."/>
            <person name="Ikemura T."/>
            <person name="Matsumoto T."/>
            <person name="Sasaki T."/>
            <person name="Itoh T."/>
        </authorList>
    </citation>
    <scope>NUCLEOTIDE SEQUENCE [LARGE SCALE GENOMIC DNA]</scope>
    <source>
        <strain evidence="2">cv. Nipponbare</strain>
    </source>
</reference>
<organism evidence="1 2">
    <name type="scientific">Oryza sativa subsp. japonica</name>
    <name type="common">Rice</name>
    <dbReference type="NCBI Taxonomy" id="39947"/>
    <lineage>
        <taxon>Eukaryota</taxon>
        <taxon>Viridiplantae</taxon>
        <taxon>Streptophyta</taxon>
        <taxon>Embryophyta</taxon>
        <taxon>Tracheophyta</taxon>
        <taxon>Spermatophyta</taxon>
        <taxon>Magnoliopsida</taxon>
        <taxon>Liliopsida</taxon>
        <taxon>Poales</taxon>
        <taxon>Poaceae</taxon>
        <taxon>BOP clade</taxon>
        <taxon>Oryzoideae</taxon>
        <taxon>Oryzeae</taxon>
        <taxon>Oryzinae</taxon>
        <taxon>Oryza</taxon>
        <taxon>Oryza sativa</taxon>
    </lineage>
</organism>
<gene>
    <name evidence="1" type="ordered locus">Os09g0275250</name>
    <name evidence="1" type="ORF">OSNPB_090275250</name>
</gene>
<dbReference type="PaxDb" id="39947-A0A0N7KQH0"/>
<dbReference type="EMBL" id="AP014965">
    <property type="protein sequence ID" value="BAT07194.1"/>
    <property type="molecule type" value="Genomic_DNA"/>
</dbReference>
<keyword evidence="2" id="KW-1185">Reference proteome</keyword>
<evidence type="ECO:0000313" key="1">
    <source>
        <dbReference type="EMBL" id="BAT07194.1"/>
    </source>
</evidence>
<dbReference type="Proteomes" id="UP000059680">
    <property type="component" value="Chromosome 9"/>
</dbReference>
<dbReference type="AlphaFoldDB" id="A0A0N7KQH0"/>
<sequence length="71" mass="8224">MAARWWGDDGMRVEMDVGAMVERWLSHRDDELAGRRDRATVFKGRRWMAMMAGDGGVRVEMDGVRMEMDSM</sequence>
<reference evidence="1 2" key="3">
    <citation type="journal article" date="2013" name="Rice">
        <title>Improvement of the Oryza sativa Nipponbare reference genome using next generation sequence and optical map data.</title>
        <authorList>
            <person name="Kawahara Y."/>
            <person name="de la Bastide M."/>
            <person name="Hamilton J.P."/>
            <person name="Kanamori H."/>
            <person name="McCombie W.R."/>
            <person name="Ouyang S."/>
            <person name="Schwartz D.C."/>
            <person name="Tanaka T."/>
            <person name="Wu J."/>
            <person name="Zhou S."/>
            <person name="Childs K.L."/>
            <person name="Davidson R.M."/>
            <person name="Lin H."/>
            <person name="Quesada-Ocampo L."/>
            <person name="Vaillancourt B."/>
            <person name="Sakai H."/>
            <person name="Lee S.S."/>
            <person name="Kim J."/>
            <person name="Numa H."/>
            <person name="Itoh T."/>
            <person name="Buell C.R."/>
            <person name="Matsumoto T."/>
        </authorList>
    </citation>
    <scope>NUCLEOTIDE SEQUENCE [LARGE SCALE GENOMIC DNA]</scope>
    <source>
        <strain evidence="2">cv. Nipponbare</strain>
    </source>
</reference>
<proteinExistence type="predicted"/>
<name>A0A0N7KQH0_ORYSJ</name>
<evidence type="ECO:0000313" key="2">
    <source>
        <dbReference type="Proteomes" id="UP000059680"/>
    </source>
</evidence>
<accession>A0A0N7KQH0</accession>
<dbReference type="InParanoid" id="A0A0N7KQH0"/>
<reference evidence="2" key="1">
    <citation type="journal article" date="2005" name="Nature">
        <title>The map-based sequence of the rice genome.</title>
        <authorList>
            <consortium name="International rice genome sequencing project (IRGSP)"/>
            <person name="Matsumoto T."/>
            <person name="Wu J."/>
            <person name="Kanamori H."/>
            <person name="Katayose Y."/>
            <person name="Fujisawa M."/>
            <person name="Namiki N."/>
            <person name="Mizuno H."/>
            <person name="Yamamoto K."/>
            <person name="Antonio B.A."/>
            <person name="Baba T."/>
            <person name="Sakata K."/>
            <person name="Nagamura Y."/>
            <person name="Aoki H."/>
            <person name="Arikawa K."/>
            <person name="Arita K."/>
            <person name="Bito T."/>
            <person name="Chiden Y."/>
            <person name="Fujitsuka N."/>
            <person name="Fukunaka R."/>
            <person name="Hamada M."/>
            <person name="Harada C."/>
            <person name="Hayashi A."/>
            <person name="Hijishita S."/>
            <person name="Honda M."/>
            <person name="Hosokawa S."/>
            <person name="Ichikawa Y."/>
            <person name="Idonuma A."/>
            <person name="Iijima M."/>
            <person name="Ikeda M."/>
            <person name="Ikeno M."/>
            <person name="Ito K."/>
            <person name="Ito S."/>
            <person name="Ito T."/>
            <person name="Ito Y."/>
            <person name="Ito Y."/>
            <person name="Iwabuchi A."/>
            <person name="Kamiya K."/>
            <person name="Karasawa W."/>
            <person name="Kurita K."/>
            <person name="Katagiri S."/>
            <person name="Kikuta A."/>
            <person name="Kobayashi H."/>
            <person name="Kobayashi N."/>
            <person name="Machita K."/>
            <person name="Maehara T."/>
            <person name="Masukawa M."/>
            <person name="Mizubayashi T."/>
            <person name="Mukai Y."/>
            <person name="Nagasaki H."/>
            <person name="Nagata Y."/>
            <person name="Naito S."/>
            <person name="Nakashima M."/>
            <person name="Nakama Y."/>
            <person name="Nakamichi Y."/>
            <person name="Nakamura M."/>
            <person name="Meguro A."/>
            <person name="Negishi M."/>
            <person name="Ohta I."/>
            <person name="Ohta T."/>
            <person name="Okamoto M."/>
            <person name="Ono N."/>
            <person name="Saji S."/>
            <person name="Sakaguchi M."/>
            <person name="Sakai K."/>
            <person name="Shibata M."/>
            <person name="Shimokawa T."/>
            <person name="Song J."/>
            <person name="Takazaki Y."/>
            <person name="Terasawa K."/>
            <person name="Tsugane M."/>
            <person name="Tsuji K."/>
            <person name="Ueda S."/>
            <person name="Waki K."/>
            <person name="Yamagata H."/>
            <person name="Yamamoto M."/>
            <person name="Yamamoto S."/>
            <person name="Yamane H."/>
            <person name="Yoshiki S."/>
            <person name="Yoshihara R."/>
            <person name="Yukawa K."/>
            <person name="Zhong H."/>
            <person name="Yano M."/>
            <person name="Yuan Q."/>
            <person name="Ouyang S."/>
            <person name="Liu J."/>
            <person name="Jones K.M."/>
            <person name="Gansberger K."/>
            <person name="Moffat K."/>
            <person name="Hill J."/>
            <person name="Bera J."/>
            <person name="Fadrosh D."/>
            <person name="Jin S."/>
            <person name="Johri S."/>
            <person name="Kim M."/>
            <person name="Overton L."/>
            <person name="Reardon M."/>
            <person name="Tsitrin T."/>
            <person name="Vuong H."/>
            <person name="Weaver B."/>
            <person name="Ciecko A."/>
            <person name="Tallon L."/>
            <person name="Jackson J."/>
            <person name="Pai G."/>
            <person name="Aken S.V."/>
            <person name="Utterback T."/>
            <person name="Reidmuller S."/>
            <person name="Feldblyum T."/>
            <person name="Hsiao J."/>
            <person name="Zismann V."/>
            <person name="Iobst S."/>
            <person name="de Vazeille A.R."/>
            <person name="Buell C.R."/>
            <person name="Ying K."/>
            <person name="Li Y."/>
            <person name="Lu T."/>
            <person name="Huang Y."/>
            <person name="Zhao Q."/>
            <person name="Feng Q."/>
            <person name="Zhang L."/>
            <person name="Zhu J."/>
            <person name="Weng Q."/>
            <person name="Mu J."/>
            <person name="Lu Y."/>
            <person name="Fan D."/>
            <person name="Liu Y."/>
            <person name="Guan J."/>
            <person name="Zhang Y."/>
            <person name="Yu S."/>
            <person name="Liu X."/>
            <person name="Zhang Y."/>
            <person name="Hong G."/>
            <person name="Han B."/>
            <person name="Choisne N."/>
            <person name="Demange N."/>
            <person name="Orjeda G."/>
            <person name="Samain S."/>
            <person name="Cattolico L."/>
            <person name="Pelletier E."/>
            <person name="Couloux A."/>
            <person name="Segurens B."/>
            <person name="Wincker P."/>
            <person name="D'Hont A."/>
            <person name="Scarpelli C."/>
            <person name="Weissenbach J."/>
            <person name="Salanoubat M."/>
            <person name="Quetier F."/>
            <person name="Yu Y."/>
            <person name="Kim H.R."/>
            <person name="Rambo T."/>
            <person name="Currie J."/>
            <person name="Collura K."/>
            <person name="Luo M."/>
            <person name="Yang T."/>
            <person name="Ammiraju J.S.S."/>
            <person name="Engler F."/>
            <person name="Soderlund C."/>
            <person name="Wing R.A."/>
            <person name="Palmer L.E."/>
            <person name="de la Bastide M."/>
            <person name="Spiegel L."/>
            <person name="Nascimento L."/>
            <person name="Zutavern T."/>
            <person name="O'Shaughnessy A."/>
            <person name="Dike S."/>
            <person name="Dedhia N."/>
            <person name="Preston R."/>
            <person name="Balija V."/>
            <person name="McCombie W.R."/>
            <person name="Chow T."/>
            <person name="Chen H."/>
            <person name="Chung M."/>
            <person name="Chen C."/>
            <person name="Shaw J."/>
            <person name="Wu H."/>
            <person name="Hsiao K."/>
            <person name="Chao Y."/>
            <person name="Chu M."/>
            <person name="Cheng C."/>
            <person name="Hour A."/>
            <person name="Lee P."/>
            <person name="Lin S."/>
            <person name="Lin Y."/>
            <person name="Liou J."/>
            <person name="Liu S."/>
            <person name="Hsing Y."/>
            <person name="Raghuvanshi S."/>
            <person name="Mohanty A."/>
            <person name="Bharti A.K."/>
            <person name="Gaur A."/>
            <person name="Gupta V."/>
            <person name="Kumar D."/>
            <person name="Ravi V."/>
            <person name="Vij S."/>
            <person name="Kapur A."/>
            <person name="Khurana P."/>
            <person name="Khurana P."/>
            <person name="Khurana J.P."/>
            <person name="Tyagi A.K."/>
            <person name="Gaikwad K."/>
            <person name="Singh A."/>
            <person name="Dalal V."/>
            <person name="Srivastava S."/>
            <person name="Dixit A."/>
            <person name="Pal A.K."/>
            <person name="Ghazi I.A."/>
            <person name="Yadav M."/>
            <person name="Pandit A."/>
            <person name="Bhargava A."/>
            <person name="Sureshbabu K."/>
            <person name="Batra K."/>
            <person name="Sharma T.R."/>
            <person name="Mohapatra T."/>
            <person name="Singh N.K."/>
            <person name="Messing J."/>
            <person name="Nelson A.B."/>
            <person name="Fuks G."/>
            <person name="Kavchok S."/>
            <person name="Keizer G."/>
            <person name="Linton E."/>
            <person name="Llaca V."/>
            <person name="Song R."/>
            <person name="Tanyolac B."/>
            <person name="Young S."/>
            <person name="Ho-Il K."/>
            <person name="Hahn J.H."/>
            <person name="Sangsakoo G."/>
            <person name="Vanavichit A."/>
            <person name="de Mattos Luiz.A.T."/>
            <person name="Zimmer P.D."/>
            <person name="Malone G."/>
            <person name="Dellagostin O."/>
            <person name="de Oliveira A.C."/>
            <person name="Bevan M."/>
            <person name="Bancroft I."/>
            <person name="Minx P."/>
            <person name="Cordum H."/>
            <person name="Wilson R."/>
            <person name="Cheng Z."/>
            <person name="Jin W."/>
            <person name="Jiang J."/>
            <person name="Leong S.A."/>
            <person name="Iwama H."/>
            <person name="Gojobori T."/>
            <person name="Itoh T."/>
            <person name="Niimura Y."/>
            <person name="Fujii Y."/>
            <person name="Habara T."/>
            <person name="Sakai H."/>
            <person name="Sato Y."/>
            <person name="Wilson G."/>
            <person name="Kumar K."/>
            <person name="McCouch S."/>
            <person name="Juretic N."/>
            <person name="Hoen D."/>
            <person name="Wright S."/>
            <person name="Bruskiewich R."/>
            <person name="Bureau T."/>
            <person name="Miyao A."/>
            <person name="Hirochika H."/>
            <person name="Nishikawa T."/>
            <person name="Kadowaki K."/>
            <person name="Sugiura M."/>
            <person name="Burr B."/>
            <person name="Sasaki T."/>
        </authorList>
    </citation>
    <scope>NUCLEOTIDE SEQUENCE [LARGE SCALE GENOMIC DNA]</scope>
    <source>
        <strain evidence="2">cv. Nipponbare</strain>
    </source>
</reference>
<protein>
    <submittedName>
        <fullName evidence="1">Os09g0275250 protein</fullName>
    </submittedName>
</protein>